<dbReference type="Gene3D" id="3.90.1300.10">
    <property type="entry name" value="Amidase signature (AS) domain"/>
    <property type="match status" value="1"/>
</dbReference>
<dbReference type="PANTHER" id="PTHR42678">
    <property type="entry name" value="AMIDASE"/>
    <property type="match status" value="1"/>
</dbReference>
<dbReference type="Pfam" id="PF01425">
    <property type="entry name" value="Amidase"/>
    <property type="match status" value="1"/>
</dbReference>
<proteinExistence type="predicted"/>
<organism evidence="3 4">
    <name type="scientific">Staphylotrichum longicolle</name>
    <dbReference type="NCBI Taxonomy" id="669026"/>
    <lineage>
        <taxon>Eukaryota</taxon>
        <taxon>Fungi</taxon>
        <taxon>Dikarya</taxon>
        <taxon>Ascomycota</taxon>
        <taxon>Pezizomycotina</taxon>
        <taxon>Sordariomycetes</taxon>
        <taxon>Sordariomycetidae</taxon>
        <taxon>Sordariales</taxon>
        <taxon>Chaetomiaceae</taxon>
        <taxon>Staphylotrichum</taxon>
    </lineage>
</organism>
<dbReference type="InterPro" id="IPR036928">
    <property type="entry name" value="AS_sf"/>
</dbReference>
<evidence type="ECO:0000259" key="2">
    <source>
        <dbReference type="Pfam" id="PF01425"/>
    </source>
</evidence>
<dbReference type="InterPro" id="IPR023631">
    <property type="entry name" value="Amidase_dom"/>
</dbReference>
<dbReference type="SUPFAM" id="SSF75304">
    <property type="entry name" value="Amidase signature (AS) enzymes"/>
    <property type="match status" value="1"/>
</dbReference>
<feature type="signal peptide" evidence="1">
    <location>
        <begin position="1"/>
        <end position="23"/>
    </location>
</feature>
<gene>
    <name evidence="3" type="ORF">NEMBOFW57_001500</name>
</gene>
<dbReference type="Proteomes" id="UP001197093">
    <property type="component" value="Unassembled WGS sequence"/>
</dbReference>
<keyword evidence="4" id="KW-1185">Reference proteome</keyword>
<name>A0AAD4I1R4_9PEZI</name>
<keyword evidence="1" id="KW-0732">Signal</keyword>
<feature type="domain" description="Amidase" evidence="2">
    <location>
        <begin position="13"/>
        <end position="88"/>
    </location>
</feature>
<comment type="caution">
    <text evidence="3">The sequence shown here is derived from an EMBL/GenBank/DDBJ whole genome shotgun (WGS) entry which is preliminary data.</text>
</comment>
<dbReference type="PANTHER" id="PTHR42678:SF34">
    <property type="entry name" value="OS04G0183300 PROTEIN"/>
    <property type="match status" value="1"/>
</dbReference>
<evidence type="ECO:0000313" key="3">
    <source>
        <dbReference type="EMBL" id="KAG7291481.1"/>
    </source>
</evidence>
<evidence type="ECO:0000313" key="4">
    <source>
        <dbReference type="Proteomes" id="UP001197093"/>
    </source>
</evidence>
<sequence length="271" mass="29578">MIVIGKASLAIGLAAGFAPVSIGTETDGSIVYPATRAGLYAMKPNVGAVPLEGAMPVNSNFDVHGGFAKSPQDLADLLEIMMARTLSTPELPTSWEARLRETKGLDIVGPLELLTVEKIAEMKNGADFDAIANDGWKTVFNAWLEDEFEYSPVKNMEELVKFHEDHEEVCLPPGYAVGAIPLGYADKFNGRAFGLNVITGPHGEREMLEIMSAWQVTFPEGRRHPPFSKAGWKHETPSKGIDRADHGARSDCARAFLGRTDRANNDFYGWV</sequence>
<reference evidence="3" key="1">
    <citation type="submission" date="2023-02" db="EMBL/GenBank/DDBJ databases">
        <authorList>
            <person name="Palmer J.M."/>
        </authorList>
    </citation>
    <scope>NUCLEOTIDE SEQUENCE</scope>
    <source>
        <strain evidence="3">FW57</strain>
    </source>
</reference>
<dbReference type="EMBL" id="JAHCVI010000001">
    <property type="protein sequence ID" value="KAG7291481.1"/>
    <property type="molecule type" value="Genomic_DNA"/>
</dbReference>
<protein>
    <recommendedName>
        <fullName evidence="2">Amidase domain-containing protein</fullName>
    </recommendedName>
</protein>
<feature type="chain" id="PRO_5041919484" description="Amidase domain-containing protein" evidence="1">
    <location>
        <begin position="24"/>
        <end position="271"/>
    </location>
</feature>
<accession>A0AAD4I1R4</accession>
<evidence type="ECO:0000256" key="1">
    <source>
        <dbReference type="SAM" id="SignalP"/>
    </source>
</evidence>
<dbReference type="AlphaFoldDB" id="A0AAD4I1R4"/>